<organism evidence="19 20">
    <name type="scientific">Calocera cornea HHB12733</name>
    <dbReference type="NCBI Taxonomy" id="1353952"/>
    <lineage>
        <taxon>Eukaryota</taxon>
        <taxon>Fungi</taxon>
        <taxon>Dikarya</taxon>
        <taxon>Basidiomycota</taxon>
        <taxon>Agaricomycotina</taxon>
        <taxon>Dacrymycetes</taxon>
        <taxon>Dacrymycetales</taxon>
        <taxon>Dacrymycetaceae</taxon>
        <taxon>Calocera</taxon>
    </lineage>
</organism>
<evidence type="ECO:0000256" key="4">
    <source>
        <dbReference type="ARBA" id="ARBA00018028"/>
    </source>
</evidence>
<evidence type="ECO:0000256" key="15">
    <source>
        <dbReference type="SAM" id="MobiDB-lite"/>
    </source>
</evidence>
<evidence type="ECO:0000256" key="13">
    <source>
        <dbReference type="ARBA" id="ARBA00030091"/>
    </source>
</evidence>
<evidence type="ECO:0000256" key="10">
    <source>
        <dbReference type="ARBA" id="ARBA00023015"/>
    </source>
</evidence>
<dbReference type="GO" id="GO:0140955">
    <property type="term" value="F:histone H3K36 trimethyltransferase activity"/>
    <property type="evidence" value="ECO:0007669"/>
    <property type="project" value="UniProtKB-EC"/>
</dbReference>
<evidence type="ECO:0000256" key="5">
    <source>
        <dbReference type="ARBA" id="ARBA00022454"/>
    </source>
</evidence>
<evidence type="ECO:0000256" key="14">
    <source>
        <dbReference type="ARBA" id="ARBA00047545"/>
    </source>
</evidence>
<keyword evidence="7" id="KW-0489">Methyltransferase</keyword>
<dbReference type="InterPro" id="IPR006560">
    <property type="entry name" value="AWS_dom"/>
</dbReference>
<keyword evidence="9" id="KW-0949">S-adenosyl-L-methionine</keyword>
<keyword evidence="11" id="KW-0804">Transcription</keyword>
<dbReference type="Gene3D" id="2.170.270.10">
    <property type="entry name" value="SET domain"/>
    <property type="match status" value="1"/>
</dbReference>
<dbReference type="GO" id="GO:0032259">
    <property type="term" value="P:methylation"/>
    <property type="evidence" value="ECO:0007669"/>
    <property type="project" value="UniProtKB-KW"/>
</dbReference>
<evidence type="ECO:0000256" key="1">
    <source>
        <dbReference type="ARBA" id="ARBA00004123"/>
    </source>
</evidence>
<evidence type="ECO:0000256" key="7">
    <source>
        <dbReference type="ARBA" id="ARBA00022603"/>
    </source>
</evidence>
<reference evidence="19 20" key="1">
    <citation type="journal article" date="2016" name="Mol. Biol. Evol.">
        <title>Comparative Genomics of Early-Diverging Mushroom-Forming Fungi Provides Insights into the Origins of Lignocellulose Decay Capabilities.</title>
        <authorList>
            <person name="Nagy L.G."/>
            <person name="Riley R."/>
            <person name="Tritt A."/>
            <person name="Adam C."/>
            <person name="Daum C."/>
            <person name="Floudas D."/>
            <person name="Sun H."/>
            <person name="Yadav J.S."/>
            <person name="Pangilinan J."/>
            <person name="Larsson K.H."/>
            <person name="Matsuura K."/>
            <person name="Barry K."/>
            <person name="Labutti K."/>
            <person name="Kuo R."/>
            <person name="Ohm R.A."/>
            <person name="Bhattacharya S.S."/>
            <person name="Shirouzu T."/>
            <person name="Yoshinaga Y."/>
            <person name="Martin F.M."/>
            <person name="Grigoriev I.V."/>
            <person name="Hibbett D.S."/>
        </authorList>
    </citation>
    <scope>NUCLEOTIDE SEQUENCE [LARGE SCALE GENOMIC DNA]</scope>
    <source>
        <strain evidence="19 20">HHB12733</strain>
    </source>
</reference>
<evidence type="ECO:0000256" key="3">
    <source>
        <dbReference type="ARBA" id="ARBA00012178"/>
    </source>
</evidence>
<dbReference type="PROSITE" id="PS50868">
    <property type="entry name" value="POST_SET"/>
    <property type="match status" value="1"/>
</dbReference>
<dbReference type="EC" id="2.1.1.359" evidence="3"/>
<accession>A0A165GJM4</accession>
<dbReference type="GO" id="GO:0006355">
    <property type="term" value="P:regulation of DNA-templated transcription"/>
    <property type="evidence" value="ECO:0007669"/>
    <property type="project" value="InterPro"/>
</dbReference>
<comment type="catalytic activity">
    <reaction evidence="14">
        <text>L-lysyl(36)-[histone H3] + 3 S-adenosyl-L-methionine = N(6),N(6),N(6)-trimethyl-L-lysyl(36)-[histone H3] + 3 S-adenosyl-L-homocysteine + 3 H(+)</text>
        <dbReference type="Rhea" id="RHEA:60324"/>
        <dbReference type="Rhea" id="RHEA-COMP:9785"/>
        <dbReference type="Rhea" id="RHEA-COMP:15536"/>
        <dbReference type="ChEBI" id="CHEBI:15378"/>
        <dbReference type="ChEBI" id="CHEBI:29969"/>
        <dbReference type="ChEBI" id="CHEBI:57856"/>
        <dbReference type="ChEBI" id="CHEBI:59789"/>
        <dbReference type="ChEBI" id="CHEBI:61961"/>
        <dbReference type="EC" id="2.1.1.359"/>
    </reaction>
</comment>
<feature type="domain" description="Post-SET" evidence="17">
    <location>
        <begin position="235"/>
        <end position="251"/>
    </location>
</feature>
<keyword evidence="5" id="KW-0158">Chromosome</keyword>
<keyword evidence="10" id="KW-0805">Transcription regulation</keyword>
<evidence type="ECO:0000259" key="17">
    <source>
        <dbReference type="PROSITE" id="PS50868"/>
    </source>
</evidence>
<dbReference type="OrthoDB" id="422362at2759"/>
<name>A0A165GJM4_9BASI</name>
<dbReference type="InterPro" id="IPR050777">
    <property type="entry name" value="SET2_Histone-Lys_MeTrsfase"/>
</dbReference>
<dbReference type="PROSITE" id="PS51215">
    <property type="entry name" value="AWS"/>
    <property type="match status" value="1"/>
</dbReference>
<dbReference type="InterPro" id="IPR001214">
    <property type="entry name" value="SET_dom"/>
</dbReference>
<dbReference type="InterPro" id="IPR044437">
    <property type="entry name" value="SETD2/Set2_SET"/>
</dbReference>
<dbReference type="GO" id="GO:0005634">
    <property type="term" value="C:nucleus"/>
    <property type="evidence" value="ECO:0007669"/>
    <property type="project" value="UniProtKB-SubCell"/>
</dbReference>
<dbReference type="GO" id="GO:0005694">
    <property type="term" value="C:chromosome"/>
    <property type="evidence" value="ECO:0007669"/>
    <property type="project" value="UniProtKB-SubCell"/>
</dbReference>
<dbReference type="SMART" id="SM00570">
    <property type="entry name" value="AWS"/>
    <property type="match status" value="1"/>
</dbReference>
<dbReference type="InParanoid" id="A0A165GJM4"/>
<dbReference type="Pfam" id="PF17907">
    <property type="entry name" value="AWS"/>
    <property type="match status" value="1"/>
</dbReference>
<dbReference type="SMART" id="SM00508">
    <property type="entry name" value="PostSET"/>
    <property type="match status" value="1"/>
</dbReference>
<evidence type="ECO:0000313" key="19">
    <source>
        <dbReference type="EMBL" id="KZT58153.1"/>
    </source>
</evidence>
<feature type="compositionally biased region" description="Polar residues" evidence="15">
    <location>
        <begin position="662"/>
        <end position="678"/>
    </location>
</feature>
<dbReference type="EMBL" id="KV423954">
    <property type="protein sequence ID" value="KZT58153.1"/>
    <property type="molecule type" value="Genomic_DNA"/>
</dbReference>
<dbReference type="SUPFAM" id="SSF82199">
    <property type="entry name" value="SET domain"/>
    <property type="match status" value="1"/>
</dbReference>
<dbReference type="PANTHER" id="PTHR22884">
    <property type="entry name" value="SET DOMAIN PROTEINS"/>
    <property type="match status" value="1"/>
</dbReference>
<feature type="compositionally biased region" description="Low complexity" evidence="15">
    <location>
        <begin position="712"/>
        <end position="723"/>
    </location>
</feature>
<dbReference type="PROSITE" id="PS51568">
    <property type="entry name" value="SAM_MT43_SET2_1"/>
    <property type="match status" value="1"/>
</dbReference>
<evidence type="ECO:0000256" key="11">
    <source>
        <dbReference type="ARBA" id="ARBA00023163"/>
    </source>
</evidence>
<keyword evidence="6" id="KW-0678">Repressor</keyword>
<feature type="region of interest" description="Disordered" evidence="15">
    <location>
        <begin position="533"/>
        <end position="569"/>
    </location>
</feature>
<dbReference type="Pfam" id="PF00856">
    <property type="entry name" value="SET"/>
    <property type="match status" value="1"/>
</dbReference>
<dbReference type="AlphaFoldDB" id="A0A165GJM4"/>
<evidence type="ECO:0000313" key="20">
    <source>
        <dbReference type="Proteomes" id="UP000076842"/>
    </source>
</evidence>
<feature type="region of interest" description="Disordered" evidence="15">
    <location>
        <begin position="427"/>
        <end position="459"/>
    </location>
</feature>
<evidence type="ECO:0000259" key="18">
    <source>
        <dbReference type="PROSITE" id="PS51215"/>
    </source>
</evidence>
<evidence type="ECO:0000256" key="9">
    <source>
        <dbReference type="ARBA" id="ARBA00022691"/>
    </source>
</evidence>
<dbReference type="STRING" id="1353952.A0A165GJM4"/>
<keyword evidence="20" id="KW-1185">Reference proteome</keyword>
<proteinExistence type="predicted"/>
<dbReference type="PROSITE" id="PS50280">
    <property type="entry name" value="SET"/>
    <property type="match status" value="1"/>
</dbReference>
<dbReference type="Pfam" id="PF08236">
    <property type="entry name" value="SRI"/>
    <property type="match status" value="1"/>
</dbReference>
<evidence type="ECO:0000256" key="8">
    <source>
        <dbReference type="ARBA" id="ARBA00022679"/>
    </source>
</evidence>
<dbReference type="Gene3D" id="1.10.1740.100">
    <property type="entry name" value="Set2, Rpb1 interacting domain"/>
    <property type="match status" value="1"/>
</dbReference>
<dbReference type="InterPro" id="IPR025788">
    <property type="entry name" value="Set2_fungi"/>
</dbReference>
<dbReference type="InterPro" id="IPR013257">
    <property type="entry name" value="SRI"/>
</dbReference>
<dbReference type="InterPro" id="IPR003616">
    <property type="entry name" value="Post-SET_dom"/>
</dbReference>
<evidence type="ECO:0000256" key="2">
    <source>
        <dbReference type="ARBA" id="ARBA00004286"/>
    </source>
</evidence>
<dbReference type="InterPro" id="IPR046341">
    <property type="entry name" value="SET_dom_sf"/>
</dbReference>
<feature type="domain" description="SET" evidence="16">
    <location>
        <begin position="111"/>
        <end position="228"/>
    </location>
</feature>
<dbReference type="SMART" id="SM00317">
    <property type="entry name" value="SET"/>
    <property type="match status" value="1"/>
</dbReference>
<feature type="region of interest" description="Disordered" evidence="15">
    <location>
        <begin position="487"/>
        <end position="509"/>
    </location>
</feature>
<dbReference type="Proteomes" id="UP000076842">
    <property type="component" value="Unassembled WGS sequence"/>
</dbReference>
<evidence type="ECO:0000256" key="12">
    <source>
        <dbReference type="ARBA" id="ARBA00023242"/>
    </source>
</evidence>
<feature type="domain" description="AWS" evidence="18">
    <location>
        <begin position="54"/>
        <end position="109"/>
    </location>
</feature>
<keyword evidence="12" id="KW-0539">Nucleus</keyword>
<evidence type="ECO:0000256" key="6">
    <source>
        <dbReference type="ARBA" id="ARBA00022491"/>
    </source>
</evidence>
<feature type="region of interest" description="Disordered" evidence="15">
    <location>
        <begin position="660"/>
        <end position="723"/>
    </location>
</feature>
<evidence type="ECO:0000259" key="16">
    <source>
        <dbReference type="PROSITE" id="PS50280"/>
    </source>
</evidence>
<dbReference type="InterPro" id="IPR038190">
    <property type="entry name" value="SRI_sf"/>
</dbReference>
<protein>
    <recommendedName>
        <fullName evidence="4">Histone-lysine N-methyltransferase, H3 lysine-36 specific</fullName>
        <ecNumber evidence="3">2.1.1.359</ecNumber>
    </recommendedName>
    <alternativeName>
        <fullName evidence="13">SET domain-containing protein 2</fullName>
    </alternativeName>
</protein>
<keyword evidence="8" id="KW-0808">Transferase</keyword>
<dbReference type="FunCoup" id="A0A165GJM4">
    <property type="interactions" value="79"/>
</dbReference>
<comment type="subcellular location">
    <subcellularLocation>
        <location evidence="2">Chromosome</location>
    </subcellularLocation>
    <subcellularLocation>
        <location evidence="1">Nucleus</location>
    </subcellularLocation>
</comment>
<sequence>MGFDDDADIVRTILKGPQLISHLPRAEDEALSAFDELTGNAYQYSTLGRSRQKDECMVCDCQYEYGVDPPDVACGHGSDCINRLTQVECLEDECRCRSHCRNQRFQRKQYAEIEIVRTEKKGYGLRAATDLFPDAFIYEYIGEVVNQPTFLKRMRDYADEGIKHFYFMMLQREEYIDATKRGGIGRFANHSCNPNCYVAKWVVGPRVRMGIFAKRKILRGEELTFNYNVDRYGHDAQPCYCGEPNCVGFIGGKTQTDLAGMDDLYLDALGIVDDVEKLNLKGTKKKSSRKLDEDYMPVLRPVDESEVPKIVAALRQATHRRIVYKLLTRIRMTDDDEVKRRLMRMHGYNIMAGILDEFGKDEEVIVLALENMSVWPLQARNKIEDAHLEEPVAKFTESDNQMLRSLASELVSRWSALPSTYRIPKRVLKPTDEGGEPCNASLPRSAPSIFSPTSPRPAKRVRLEEEIPVSAIAFQPMGFKFNGLSPVTRSSSVTTPRSNPSTTATQTTAVPQAVRAELAAIIAQAAAAASASVSETPIASPSIKRNRPSSRSSDPPRLKAGDPSNRQKRLSRLVSEIVVQCMSGYLAKHSMKLDRDEFKQHAKELTNLIVEKETKSSSYATAKLDNISDEKQAKMRKFVKAYLVKLHHRAKPRAVRPVVTLHESSGTPEDANETSALQSGFFDNLSKSPTVEEAVVEDVPYSSDEENDGRSSNHVGSHSSMSV</sequence>
<dbReference type="CDD" id="cd19172">
    <property type="entry name" value="SET_SETD2"/>
    <property type="match status" value="1"/>
</dbReference>
<gene>
    <name evidence="19" type="ORF">CALCODRAFT_495232</name>
</gene>